<evidence type="ECO:0000313" key="3">
    <source>
        <dbReference type="Proteomes" id="UP001595836"/>
    </source>
</evidence>
<name>A0ABV9PU17_9ACTN</name>
<dbReference type="Gene3D" id="3.20.80.10">
    <property type="entry name" value="Regulatory factor, effector binding domain"/>
    <property type="match status" value="1"/>
</dbReference>
<evidence type="ECO:0000313" key="2">
    <source>
        <dbReference type="EMBL" id="MFC4755934.1"/>
    </source>
</evidence>
<gene>
    <name evidence="2" type="ORF">ACFO7U_14270</name>
</gene>
<dbReference type="RefSeq" id="WP_344996073.1">
    <property type="nucleotide sequence ID" value="NZ_BAABCD010000054.1"/>
</dbReference>
<protein>
    <submittedName>
        <fullName evidence="2">GyrI-like domain-containing protein</fullName>
    </submittedName>
</protein>
<dbReference type="InterPro" id="IPR011256">
    <property type="entry name" value="Reg_factor_effector_dom_sf"/>
</dbReference>
<dbReference type="Proteomes" id="UP001595836">
    <property type="component" value="Unassembled WGS sequence"/>
</dbReference>
<evidence type="ECO:0000259" key="1">
    <source>
        <dbReference type="Pfam" id="PF06445"/>
    </source>
</evidence>
<dbReference type="InterPro" id="IPR029442">
    <property type="entry name" value="GyrI-like"/>
</dbReference>
<comment type="caution">
    <text evidence="2">The sequence shown here is derived from an EMBL/GenBank/DDBJ whole genome shotgun (WGS) entry which is preliminary data.</text>
</comment>
<organism evidence="2 3">
    <name type="scientific">Dietzia aurantiaca</name>
    <dbReference type="NCBI Taxonomy" id="983873"/>
    <lineage>
        <taxon>Bacteria</taxon>
        <taxon>Bacillati</taxon>
        <taxon>Actinomycetota</taxon>
        <taxon>Actinomycetes</taxon>
        <taxon>Mycobacteriales</taxon>
        <taxon>Dietziaceae</taxon>
        <taxon>Dietzia</taxon>
    </lineage>
</organism>
<dbReference type="EMBL" id="JBHSHP010000055">
    <property type="protein sequence ID" value="MFC4755934.1"/>
    <property type="molecule type" value="Genomic_DNA"/>
</dbReference>
<sequence length="217" mass="24077">MSGEPRASSRPTANYDVKKDRRDLYSGRAGRFDVVDVPEMSFLMADGHGDPNLADDYRRAVEALYTTSYAIRAEARSRLGRVHTVGPLEGLWYADDLGVFTARDKGAWSWTMMIWQPEWITPDVAASALDTVGAKKIPGIKDLVRYAALVEGPAVQTLHVGPYDAEGPTIARIHDEVLPGHGMVATGRHHEIYLSDPRKTPPDRLRTILRQPAKTSR</sequence>
<reference evidence="3" key="1">
    <citation type="journal article" date="2019" name="Int. J. Syst. Evol. Microbiol.">
        <title>The Global Catalogue of Microorganisms (GCM) 10K type strain sequencing project: providing services to taxonomists for standard genome sequencing and annotation.</title>
        <authorList>
            <consortium name="The Broad Institute Genomics Platform"/>
            <consortium name="The Broad Institute Genome Sequencing Center for Infectious Disease"/>
            <person name="Wu L."/>
            <person name="Ma J."/>
        </authorList>
    </citation>
    <scope>NUCLEOTIDE SEQUENCE [LARGE SCALE GENOMIC DNA]</scope>
    <source>
        <strain evidence="3">JCM 11882</strain>
    </source>
</reference>
<accession>A0ABV9PU17</accession>
<keyword evidence="3" id="KW-1185">Reference proteome</keyword>
<dbReference type="SUPFAM" id="SSF55136">
    <property type="entry name" value="Probable bacterial effector-binding domain"/>
    <property type="match status" value="1"/>
</dbReference>
<feature type="domain" description="GyrI-like small molecule binding" evidence="1">
    <location>
        <begin position="33"/>
        <end position="207"/>
    </location>
</feature>
<dbReference type="Pfam" id="PF06445">
    <property type="entry name" value="GyrI-like"/>
    <property type="match status" value="1"/>
</dbReference>
<proteinExistence type="predicted"/>